<dbReference type="InterPro" id="IPR037041">
    <property type="entry name" value="Trigger_fac_C_sf"/>
</dbReference>
<dbReference type="InterPro" id="IPR046357">
    <property type="entry name" value="PPIase_dom_sf"/>
</dbReference>
<evidence type="ECO:0000259" key="3">
    <source>
        <dbReference type="Pfam" id="PF05698"/>
    </source>
</evidence>
<dbReference type="NCBIfam" id="NF045969">
    <property type="entry name" value="trig_like_plasma"/>
    <property type="match status" value="1"/>
</dbReference>
<dbReference type="GO" id="GO:0015031">
    <property type="term" value="P:protein transport"/>
    <property type="evidence" value="ECO:0007669"/>
    <property type="project" value="InterPro"/>
</dbReference>
<dbReference type="EMBL" id="LR214970">
    <property type="protein sequence ID" value="VEU61059.1"/>
    <property type="molecule type" value="Genomic_DNA"/>
</dbReference>
<dbReference type="InterPro" id="IPR027304">
    <property type="entry name" value="Trigger_fact/SurA_dom_sf"/>
</dbReference>
<accession>A0A449A9V0</accession>
<feature type="domain" description="Trigger factor C-terminal" evidence="3">
    <location>
        <begin position="233"/>
        <end position="368"/>
    </location>
</feature>
<evidence type="ECO:0000256" key="1">
    <source>
        <dbReference type="ARBA" id="ARBA00023110"/>
    </source>
</evidence>
<evidence type="ECO:0000256" key="2">
    <source>
        <dbReference type="ARBA" id="ARBA00023235"/>
    </source>
</evidence>
<keyword evidence="2" id="KW-0413">Isomerase</keyword>
<dbReference type="Gene3D" id="1.10.3120.10">
    <property type="entry name" value="Trigger factor, C-terminal domain"/>
    <property type="match status" value="1"/>
</dbReference>
<dbReference type="SUPFAM" id="SSF109998">
    <property type="entry name" value="Triger factor/SurA peptide-binding domain-like"/>
    <property type="match status" value="1"/>
</dbReference>
<gene>
    <name evidence="4" type="ORF">NCTC10122_00651</name>
</gene>
<evidence type="ECO:0000313" key="5">
    <source>
        <dbReference type="Proteomes" id="UP000290942"/>
    </source>
</evidence>
<dbReference type="Proteomes" id="UP000290942">
    <property type="component" value="Chromosome"/>
</dbReference>
<reference evidence="4 5" key="1">
    <citation type="submission" date="2019-01" db="EMBL/GenBank/DDBJ databases">
        <authorList>
            <consortium name="Pathogen Informatics"/>
        </authorList>
    </citation>
    <scope>NUCLEOTIDE SEQUENCE [LARGE SCALE GENOMIC DNA]</scope>
    <source>
        <strain evidence="4 5">NCTC10122</strain>
    </source>
</reference>
<evidence type="ECO:0000313" key="4">
    <source>
        <dbReference type="EMBL" id="VEU61059.1"/>
    </source>
</evidence>
<dbReference type="Pfam" id="PF05698">
    <property type="entry name" value="Trigger_C"/>
    <property type="match status" value="1"/>
</dbReference>
<dbReference type="RefSeq" id="WP_129687875.1">
    <property type="nucleotide sequence ID" value="NZ_LR214970.1"/>
</dbReference>
<dbReference type="InterPro" id="IPR008880">
    <property type="entry name" value="Trigger_fac_C"/>
</dbReference>
<dbReference type="GO" id="GO:0006457">
    <property type="term" value="P:protein folding"/>
    <property type="evidence" value="ECO:0007669"/>
    <property type="project" value="InterPro"/>
</dbReference>
<dbReference type="AlphaFoldDB" id="A0A449A9V0"/>
<proteinExistence type="predicted"/>
<protein>
    <submittedName>
        <fullName evidence="4">Trigger factor</fullName>
    </submittedName>
</protein>
<keyword evidence="1" id="KW-0697">Rotamase</keyword>
<dbReference type="GO" id="GO:0003755">
    <property type="term" value="F:peptidyl-prolyl cis-trans isomerase activity"/>
    <property type="evidence" value="ECO:0007669"/>
    <property type="project" value="UniProtKB-KW"/>
</dbReference>
<organism evidence="4 5">
    <name type="scientific">Mycoplasmopsis bovigenitalium</name>
    <dbReference type="NCBI Taxonomy" id="2112"/>
    <lineage>
        <taxon>Bacteria</taxon>
        <taxon>Bacillati</taxon>
        <taxon>Mycoplasmatota</taxon>
        <taxon>Mycoplasmoidales</taxon>
        <taxon>Metamycoplasmataceae</taxon>
        <taxon>Mycoplasmopsis</taxon>
    </lineage>
</organism>
<dbReference type="Gene3D" id="3.10.50.40">
    <property type="match status" value="1"/>
</dbReference>
<name>A0A449A9V0_9BACT</name>
<sequence length="408" mass="47970">MIKFTREILTLDISREQFKKEKNDALMFAIKSGQVIKPEELNQMATSKLINEKVSEFANHLRENQINILPIGRPYVSILENNENLKANIHLIRYDLEEILKFDLKSVKIDFKENFPTAQLLNDVWEDFRKKRPVYKDVLDRDIIEQDIVLVDLVATKDGQTIHKQDHIKLQAKKSKNFSINNELIGQKIGHEFSFNDPENVFWTVKIISAQIVEVEELTEANFEPMIEENINTIQELRNEFESNIKKEFAGRELLRFFDEYVYKLIEENQIDVAQEVIDETINNLAQREMNPNGLLANIDSLKNIDMQNPMHVEFIQSATFYAKRSVVTEFVFKAIKEAVEIIPTQEILENELKFINKTINNRSENEIKFTPDKVMDILTKHMYVIELVRMFNPNLAQQFETLLRFKQ</sequence>